<keyword evidence="6" id="KW-0804">Transcription</keyword>
<organism evidence="11 12">
    <name type="scientific">Plebeiibacterium sediminum</name>
    <dbReference type="NCBI Taxonomy" id="2992112"/>
    <lineage>
        <taxon>Bacteria</taxon>
        <taxon>Pseudomonadati</taxon>
        <taxon>Bacteroidota</taxon>
        <taxon>Bacteroidia</taxon>
        <taxon>Marinilabiliales</taxon>
        <taxon>Marinilabiliaceae</taxon>
        <taxon>Plebeiibacterium</taxon>
    </lineage>
</organism>
<evidence type="ECO:0000256" key="9">
    <source>
        <dbReference type="SAM" id="Phobius"/>
    </source>
</evidence>
<keyword evidence="9" id="KW-1133">Transmembrane helix</keyword>
<keyword evidence="4 8" id="KW-0802">TPR repeat</keyword>
<evidence type="ECO:0000313" key="12">
    <source>
        <dbReference type="Proteomes" id="UP001209229"/>
    </source>
</evidence>
<evidence type="ECO:0000256" key="6">
    <source>
        <dbReference type="ARBA" id="ARBA00023163"/>
    </source>
</evidence>
<keyword evidence="2" id="KW-0963">Cytoplasm</keyword>
<evidence type="ECO:0000256" key="2">
    <source>
        <dbReference type="ARBA" id="ARBA00022490"/>
    </source>
</evidence>
<evidence type="ECO:0000256" key="3">
    <source>
        <dbReference type="ARBA" id="ARBA00022737"/>
    </source>
</evidence>
<sequence>MKKHISILTLILIVLNLGCTQESKETDGIIDSLFQEVQNNPHDLLKASDIYKKKENEDLNDIINKDSKAKLYYIDALYYRSINKRDSAVITLEKGFNLLKKHSDLKFNIALLAAESAARIPDQEKMDRFYKYCLAYALKKQNPVQIAQCKSVYALYYMTENKYVDALSFLQSADSILRVHHITIHRDYYQYLLGYNNEKRSFNSKAYEHYIKSMALCDSTNNAFRKLQNYQRIVSLYRKDNRFDEALKWQIQKLELVKQSNNSRMLRESYEGLGIIYTEMKDWDNGERYFKESLKCARESNVKSGIATSLTNLGNFYIEKGSYKQAVQILDEVYDYKLKINASYASRIKTLNSLAKTYMALNNNSMAHKYFNMSLQLCDSTESVYLKSITNKQVYTLYKKEKKYAEAINYITAYLKYEKEHELRKSSEKLKDLMVRYETQQKEKKIAIQKEELKSSRLVIAALISIVVLIIVILILFVLNKKVRKKAIESIYKQHLQVQNKQDIINQLLKEKNIHNTQNNENILLSQLLALLEDDKIFRRQDLTLEILAKKLNTNITYVSQIINKEFDCNFNTLINRYRISYCKKHIESHKHSKILMKQLGFESGFASQSTFYSAFKTEVGMTPLQFQKAILLSE</sequence>
<evidence type="ECO:0000256" key="7">
    <source>
        <dbReference type="ARBA" id="ARBA00038253"/>
    </source>
</evidence>
<dbReference type="Pfam" id="PF13424">
    <property type="entry name" value="TPR_12"/>
    <property type="match status" value="1"/>
</dbReference>
<evidence type="ECO:0000259" key="10">
    <source>
        <dbReference type="PROSITE" id="PS01124"/>
    </source>
</evidence>
<dbReference type="Proteomes" id="UP001209229">
    <property type="component" value="Unassembled WGS sequence"/>
</dbReference>
<dbReference type="InterPro" id="IPR051476">
    <property type="entry name" value="Bac_ResReg_Asp_Phosphatase"/>
</dbReference>
<dbReference type="PANTHER" id="PTHR46630">
    <property type="entry name" value="TETRATRICOPEPTIDE REPEAT PROTEIN 29"/>
    <property type="match status" value="1"/>
</dbReference>
<dbReference type="InterPro" id="IPR018060">
    <property type="entry name" value="HTH_AraC"/>
</dbReference>
<dbReference type="PROSITE" id="PS01124">
    <property type="entry name" value="HTH_ARAC_FAMILY_2"/>
    <property type="match status" value="1"/>
</dbReference>
<dbReference type="Gene3D" id="1.10.10.60">
    <property type="entry name" value="Homeodomain-like"/>
    <property type="match status" value="2"/>
</dbReference>
<dbReference type="AlphaFoldDB" id="A0AAE3M4G3"/>
<keyword evidence="3" id="KW-0677">Repeat</keyword>
<protein>
    <submittedName>
        <fullName evidence="11">Tetratricopeptide repeat protein</fullName>
    </submittedName>
</protein>
<dbReference type="InterPro" id="IPR019734">
    <property type="entry name" value="TPR_rpt"/>
</dbReference>
<comment type="caution">
    <text evidence="11">The sequence shown here is derived from an EMBL/GenBank/DDBJ whole genome shotgun (WGS) entry which is preliminary data.</text>
</comment>
<keyword evidence="5" id="KW-0805">Transcription regulation</keyword>
<keyword evidence="9" id="KW-0812">Transmembrane</keyword>
<reference evidence="11" key="1">
    <citation type="submission" date="2022-10" db="EMBL/GenBank/DDBJ databases">
        <authorList>
            <person name="Yu W.X."/>
        </authorList>
    </citation>
    <scope>NUCLEOTIDE SEQUENCE</scope>
    <source>
        <strain evidence="11">AAT</strain>
    </source>
</reference>
<dbReference type="InterPro" id="IPR011990">
    <property type="entry name" value="TPR-like_helical_dom_sf"/>
</dbReference>
<dbReference type="RefSeq" id="WP_301190529.1">
    <property type="nucleotide sequence ID" value="NZ_JAPDPJ010000021.1"/>
</dbReference>
<feature type="repeat" description="TPR" evidence="8">
    <location>
        <begin position="307"/>
        <end position="340"/>
    </location>
</feature>
<evidence type="ECO:0000256" key="5">
    <source>
        <dbReference type="ARBA" id="ARBA00023015"/>
    </source>
</evidence>
<evidence type="ECO:0000256" key="8">
    <source>
        <dbReference type="PROSITE-ProRule" id="PRU00339"/>
    </source>
</evidence>
<accession>A0AAE3M4G3</accession>
<name>A0AAE3M4G3_9BACT</name>
<dbReference type="SUPFAM" id="SSF48452">
    <property type="entry name" value="TPR-like"/>
    <property type="match status" value="1"/>
</dbReference>
<proteinExistence type="inferred from homology"/>
<evidence type="ECO:0000256" key="1">
    <source>
        <dbReference type="ARBA" id="ARBA00004496"/>
    </source>
</evidence>
<dbReference type="Gene3D" id="1.25.40.10">
    <property type="entry name" value="Tetratricopeptide repeat domain"/>
    <property type="match status" value="2"/>
</dbReference>
<dbReference type="GO" id="GO:0043565">
    <property type="term" value="F:sequence-specific DNA binding"/>
    <property type="evidence" value="ECO:0007669"/>
    <property type="project" value="InterPro"/>
</dbReference>
<dbReference type="SUPFAM" id="SSF46689">
    <property type="entry name" value="Homeodomain-like"/>
    <property type="match status" value="1"/>
</dbReference>
<dbReference type="PROSITE" id="PS50005">
    <property type="entry name" value="TPR"/>
    <property type="match status" value="1"/>
</dbReference>
<comment type="similarity">
    <text evidence="7">Belongs to the Rap family.</text>
</comment>
<dbReference type="GO" id="GO:0005737">
    <property type="term" value="C:cytoplasm"/>
    <property type="evidence" value="ECO:0007669"/>
    <property type="project" value="UniProtKB-SubCell"/>
</dbReference>
<comment type="subcellular location">
    <subcellularLocation>
        <location evidence="1">Cytoplasm</location>
    </subcellularLocation>
</comment>
<dbReference type="EMBL" id="JAPDPJ010000021">
    <property type="protein sequence ID" value="MCW3786964.1"/>
    <property type="molecule type" value="Genomic_DNA"/>
</dbReference>
<evidence type="ECO:0000256" key="4">
    <source>
        <dbReference type="ARBA" id="ARBA00022803"/>
    </source>
</evidence>
<dbReference type="PANTHER" id="PTHR46630:SF1">
    <property type="entry name" value="TETRATRICOPEPTIDE REPEAT PROTEIN 29"/>
    <property type="match status" value="1"/>
</dbReference>
<dbReference type="InterPro" id="IPR009057">
    <property type="entry name" value="Homeodomain-like_sf"/>
</dbReference>
<dbReference type="Pfam" id="PF12833">
    <property type="entry name" value="HTH_18"/>
    <property type="match status" value="1"/>
</dbReference>
<gene>
    <name evidence="11" type="ORF">OM075_10825</name>
</gene>
<keyword evidence="9" id="KW-0472">Membrane</keyword>
<dbReference type="SMART" id="SM00028">
    <property type="entry name" value="TPR"/>
    <property type="match status" value="4"/>
</dbReference>
<dbReference type="GO" id="GO:0003700">
    <property type="term" value="F:DNA-binding transcription factor activity"/>
    <property type="evidence" value="ECO:0007669"/>
    <property type="project" value="InterPro"/>
</dbReference>
<evidence type="ECO:0000313" key="11">
    <source>
        <dbReference type="EMBL" id="MCW3786964.1"/>
    </source>
</evidence>
<feature type="domain" description="HTH araC/xylS-type" evidence="10">
    <location>
        <begin position="526"/>
        <end position="630"/>
    </location>
</feature>
<feature type="transmembrane region" description="Helical" evidence="9">
    <location>
        <begin position="458"/>
        <end position="479"/>
    </location>
</feature>
<keyword evidence="12" id="KW-1185">Reference proteome</keyword>
<dbReference type="SMART" id="SM00342">
    <property type="entry name" value="HTH_ARAC"/>
    <property type="match status" value="1"/>
</dbReference>